<evidence type="ECO:0000256" key="2">
    <source>
        <dbReference type="ARBA" id="ARBA00023163"/>
    </source>
</evidence>
<keyword evidence="5" id="KW-1185">Reference proteome</keyword>
<keyword evidence="1" id="KW-0805">Transcription regulation</keyword>
<dbReference type="EMBL" id="JAJNDC010000001">
    <property type="protein sequence ID" value="MCW9712570.1"/>
    <property type="molecule type" value="Genomic_DNA"/>
</dbReference>
<protein>
    <submittedName>
        <fullName evidence="4">DeoR family transcriptional regulator</fullName>
    </submittedName>
</protein>
<evidence type="ECO:0000259" key="3">
    <source>
        <dbReference type="Pfam" id="PF08220"/>
    </source>
</evidence>
<reference evidence="4 5" key="1">
    <citation type="submission" date="2021-11" db="EMBL/GenBank/DDBJ databases">
        <title>Aliifidinibius sp. nov., a new bacterium isolated from saline soil.</title>
        <authorList>
            <person name="Galisteo C."/>
            <person name="De La Haba R."/>
            <person name="Sanchez-Porro C."/>
            <person name="Ventosa A."/>
        </authorList>
    </citation>
    <scope>NUCLEOTIDE SEQUENCE [LARGE SCALE GENOMIC DNA]</scope>
    <source>
        <strain evidence="4 5">KACC 190600</strain>
    </source>
</reference>
<dbReference type="Pfam" id="PF08220">
    <property type="entry name" value="HTH_DeoR"/>
    <property type="match status" value="1"/>
</dbReference>
<accession>A0ABT3PXH7</accession>
<gene>
    <name evidence="4" type="ORF">LQ318_06615</name>
</gene>
<keyword evidence="2" id="KW-0804">Transcription</keyword>
<feature type="domain" description="HTH deoR-type" evidence="3">
    <location>
        <begin position="7"/>
        <end position="52"/>
    </location>
</feature>
<proteinExistence type="predicted"/>
<organism evidence="4 5">
    <name type="scientific">Fodinibius salicampi</name>
    <dbReference type="NCBI Taxonomy" id="1920655"/>
    <lineage>
        <taxon>Bacteria</taxon>
        <taxon>Pseudomonadati</taxon>
        <taxon>Balneolota</taxon>
        <taxon>Balneolia</taxon>
        <taxon>Balneolales</taxon>
        <taxon>Balneolaceae</taxon>
        <taxon>Fodinibius</taxon>
    </lineage>
</organism>
<dbReference type="Gene3D" id="1.10.10.10">
    <property type="entry name" value="Winged helix-like DNA-binding domain superfamily/Winged helix DNA-binding domain"/>
    <property type="match status" value="1"/>
</dbReference>
<evidence type="ECO:0000313" key="5">
    <source>
        <dbReference type="Proteomes" id="UP001207337"/>
    </source>
</evidence>
<dbReference type="InterPro" id="IPR036388">
    <property type="entry name" value="WH-like_DNA-bd_sf"/>
</dbReference>
<name>A0ABT3PXH7_9BACT</name>
<sequence length="209" mass="24495">MFTGSKKEIIDLIKRKGTLSIDTAVEEIELAKTTIREHFLQLERDGYVEREYVRSGPGRPSLRYQLTSKGNSLFPSSESALIREMISYFKSRGDREAIEEFFEAFWESRLEKARKRIEDASTDDPEVRIQILMEMLEEEGFMPEYQVDEDENKLTVKECNCPFSEVIKETRLPCKLEEMFYKKLFNENAERATFIAEGDYSCTYKIPTD</sequence>
<dbReference type="RefSeq" id="WP_265788634.1">
    <property type="nucleotide sequence ID" value="NZ_BAABRS010000001.1"/>
</dbReference>
<evidence type="ECO:0000313" key="4">
    <source>
        <dbReference type="EMBL" id="MCW9712570.1"/>
    </source>
</evidence>
<dbReference type="SUPFAM" id="SSF46785">
    <property type="entry name" value="Winged helix' DNA-binding domain"/>
    <property type="match status" value="1"/>
</dbReference>
<dbReference type="InterPro" id="IPR036390">
    <property type="entry name" value="WH_DNA-bd_sf"/>
</dbReference>
<evidence type="ECO:0000256" key="1">
    <source>
        <dbReference type="ARBA" id="ARBA00023015"/>
    </source>
</evidence>
<dbReference type="InterPro" id="IPR001034">
    <property type="entry name" value="DeoR_HTH"/>
</dbReference>
<comment type="caution">
    <text evidence="4">The sequence shown here is derived from an EMBL/GenBank/DDBJ whole genome shotgun (WGS) entry which is preliminary data.</text>
</comment>
<dbReference type="Proteomes" id="UP001207337">
    <property type="component" value="Unassembled WGS sequence"/>
</dbReference>